<dbReference type="Proteomes" id="UP000235564">
    <property type="component" value="Unassembled WGS sequence"/>
</dbReference>
<gene>
    <name evidence="4" type="ORF">CJ231_07505</name>
</gene>
<dbReference type="Pfam" id="PF16269">
    <property type="entry name" value="DUF4922"/>
    <property type="match status" value="1"/>
</dbReference>
<evidence type="ECO:0000259" key="2">
    <source>
        <dbReference type="Pfam" id="PF08486"/>
    </source>
</evidence>
<name>A0A2N6QR17_9BACT</name>
<dbReference type="RefSeq" id="WP_102697462.1">
    <property type="nucleotide sequence ID" value="NZ_PNGJ01000005.1"/>
</dbReference>
<dbReference type="InterPro" id="IPR043171">
    <property type="entry name" value="Ap4A_phos1/2-like"/>
</dbReference>
<dbReference type="InterPro" id="IPR046320">
    <property type="entry name" value="DUF4922"/>
</dbReference>
<evidence type="ECO:0000313" key="5">
    <source>
        <dbReference type="Proteomes" id="UP000235564"/>
    </source>
</evidence>
<evidence type="ECO:0000259" key="1">
    <source>
        <dbReference type="Pfam" id="PF00535"/>
    </source>
</evidence>
<evidence type="ECO:0000313" key="4">
    <source>
        <dbReference type="EMBL" id="PMC24171.1"/>
    </source>
</evidence>
<feature type="domain" description="DUF4922" evidence="3">
    <location>
        <begin position="506"/>
        <end position="649"/>
    </location>
</feature>
<dbReference type="PANTHER" id="PTHR43685">
    <property type="entry name" value="GLYCOSYLTRANSFERASE"/>
    <property type="match status" value="1"/>
</dbReference>
<accession>A0A2N6QR17</accession>
<dbReference type="OrthoDB" id="1110483at2"/>
<organism evidence="4 5">
    <name type="scientific">Hoylesella buccalis</name>
    <dbReference type="NCBI Taxonomy" id="28127"/>
    <lineage>
        <taxon>Bacteria</taxon>
        <taxon>Pseudomonadati</taxon>
        <taxon>Bacteroidota</taxon>
        <taxon>Bacteroidia</taxon>
        <taxon>Bacteroidales</taxon>
        <taxon>Prevotellaceae</taxon>
        <taxon>Hoylesella</taxon>
    </lineage>
</organism>
<evidence type="ECO:0000259" key="3">
    <source>
        <dbReference type="Pfam" id="PF16269"/>
    </source>
</evidence>
<dbReference type="InterPro" id="IPR001173">
    <property type="entry name" value="Glyco_trans_2-like"/>
</dbReference>
<protein>
    <submittedName>
        <fullName evidence="4">DUF4922 domain-containing protein</fullName>
    </submittedName>
</protein>
<feature type="domain" description="Sporulation stage II protein D amidase enhancer LytB N-terminal" evidence="2">
    <location>
        <begin position="919"/>
        <end position="1035"/>
    </location>
</feature>
<dbReference type="InterPro" id="IPR013486">
    <property type="entry name" value="SpoIID/LytB"/>
</dbReference>
<dbReference type="NCBIfam" id="TIGR02669">
    <property type="entry name" value="SpoIID_LytB"/>
    <property type="match status" value="1"/>
</dbReference>
<dbReference type="InterPro" id="IPR029044">
    <property type="entry name" value="Nucleotide-diphossugar_trans"/>
</dbReference>
<dbReference type="InterPro" id="IPR013693">
    <property type="entry name" value="SpoIID/LytB_N"/>
</dbReference>
<dbReference type="SUPFAM" id="SSF53448">
    <property type="entry name" value="Nucleotide-diphospho-sugar transferases"/>
    <property type="match status" value="1"/>
</dbReference>
<sequence length="1264" mass="144837">MREKIDCFLPCDDIAVMENTLHDLRQSKCVRQIYLMVSEQFTQENEVPHDCSLVRINRLTSSETMRKMAQLATADYILLSRKATPFTLGFHAMDRWLRVAVDADATCVYSDHYISADGKRQPHPVIDYQEGSIRDDFDFGQLLLLKTETCKAFAEQADRDDYLYAGFYDLRLFLSTQGTIFHLDEMLYTEQQVDNRLSGEKQFDYVDPNNREAQTEMERAATAHLTALGAKIDTTAYNRPDFKEQDFEFEASVIIPVFNREKTISDTIKSAFAQQTTFPFNVIVVDNHSTDDTTRIVEELTRTHQRLIHLIPERTDLGIGGCWNMAVNDERCGRFAVQLDSDDLYSSPQTLQRLINAFYEQGAAMMIGSYRLCDFNLQTIPPGLISHSEWTDDNGPNNALRINGLGAPRAFFTPLLRQIQVPNTSYGEDYALGLLFSRKYKIGRIFEELYLCRRWNGNSDHDLSVEKQNRNNQYKDRLRTLEIQARRQMVSGKSESIVESQLHRFTNRQLEVWESAHQRFRELKQVETRQLLLGDNSFTIQFNPARMVSTGAKIDHKSLAARPCFLCEKNRPEEQMTKTIDQDFELLINPFPILPEHYTIPLRRHEPQQITPHYAEIYKLLDYFPELMVFYNGPRCGASAPDHAHFQGGSSGILPLQQAWQRLSHSLEPVISLSEDDQLAVVKAYPCHAFAIKCRSGKAGEKLFRELYRALPLHEGETEPMMNIVAWRQDEDYISVVFPRKKHRPDCYFAEGADQMLISPGALDMAGLIITPRKEDFERLTATQLDHILSEMSITQQDMQYVLDRLAKASSAKQPTFATIENHQEPSVSVGIVSAEEIRFTLNKPYLAKGEVVSGEQTVRFHEGGIGWNGNTYRELTFTPHQADASFTLDDVTIGINFHWERKESQTFPGVLRLIVDSEKICAINELPVETYLESVISSEMSATASLELLKAHAVISRSWLLAQMEKRRNLKESANSFFSFIRKDDELIKWYDREDHTLFDVCADDHCQRYQGITKETSPNVATAIRRTRGQILMSEGEICDARFSKCCGGISEEYEYCWEDEHKSYLEAIRDNRQQLEGKAEPLLDLTVEKNAEEWIRSAPEAFCNTTDKKILSQVLNDYDQETADFYRWKVSYTQTELKALIEQKTNMAFGDILDLVPLKRGKSGRISRLKIVGSELTFTIGKELEIRRTLSESHLYSSAFVVDKEDVVDGVPQRFVLTGAGWGHGVGLCQIGAAVMGEDGYGYDEILTHYYHHATIEKLYE</sequence>
<dbReference type="Pfam" id="PF00535">
    <property type="entry name" value="Glycos_transf_2"/>
    <property type="match status" value="1"/>
</dbReference>
<dbReference type="InterPro" id="IPR036265">
    <property type="entry name" value="HIT-like_sf"/>
</dbReference>
<dbReference type="EMBL" id="PNGJ01000005">
    <property type="protein sequence ID" value="PMC24171.1"/>
    <property type="molecule type" value="Genomic_DNA"/>
</dbReference>
<dbReference type="SUPFAM" id="SSF54197">
    <property type="entry name" value="HIT-like"/>
    <property type="match status" value="1"/>
</dbReference>
<dbReference type="AlphaFoldDB" id="A0A2N6QR17"/>
<feature type="domain" description="Glycosyltransferase 2-like" evidence="1">
    <location>
        <begin position="252"/>
        <end position="384"/>
    </location>
</feature>
<proteinExistence type="predicted"/>
<dbReference type="PANTHER" id="PTHR43685:SF2">
    <property type="entry name" value="GLYCOSYLTRANSFERASE 2-LIKE DOMAIN-CONTAINING PROTEIN"/>
    <property type="match status" value="1"/>
</dbReference>
<comment type="caution">
    <text evidence="4">The sequence shown here is derived from an EMBL/GenBank/DDBJ whole genome shotgun (WGS) entry which is preliminary data.</text>
</comment>
<dbReference type="Pfam" id="PF08486">
    <property type="entry name" value="SpoIID"/>
    <property type="match status" value="1"/>
</dbReference>
<reference evidence="4 5" key="1">
    <citation type="submission" date="2017-09" db="EMBL/GenBank/DDBJ databases">
        <title>Bacterial strain isolated from the female urinary microbiota.</title>
        <authorList>
            <person name="Thomas-White K."/>
            <person name="Kumar N."/>
            <person name="Forster S."/>
            <person name="Putonti C."/>
            <person name="Lawley T."/>
            <person name="Wolfe A.J."/>
        </authorList>
    </citation>
    <scope>NUCLEOTIDE SEQUENCE [LARGE SCALE GENOMIC DNA]</scope>
    <source>
        <strain evidence="4 5">UMB0536</strain>
    </source>
</reference>
<dbReference type="InterPro" id="IPR050834">
    <property type="entry name" value="Glycosyltransf_2"/>
</dbReference>
<dbReference type="Gene3D" id="3.90.550.10">
    <property type="entry name" value="Spore Coat Polysaccharide Biosynthesis Protein SpsA, Chain A"/>
    <property type="match status" value="1"/>
</dbReference>
<dbReference type="GO" id="GO:0030435">
    <property type="term" value="P:sporulation resulting in formation of a cellular spore"/>
    <property type="evidence" value="ECO:0007669"/>
    <property type="project" value="InterPro"/>
</dbReference>
<dbReference type="Gene3D" id="3.30.428.70">
    <property type="match status" value="1"/>
</dbReference>
<dbReference type="CDD" id="cd00761">
    <property type="entry name" value="Glyco_tranf_GTA_type"/>
    <property type="match status" value="1"/>
</dbReference>